<accession>A0ABW3CR19</accession>
<proteinExistence type="predicted"/>
<evidence type="ECO:0008006" key="4">
    <source>
        <dbReference type="Google" id="ProtNLM"/>
    </source>
</evidence>
<evidence type="ECO:0000313" key="2">
    <source>
        <dbReference type="EMBL" id="MFD0856993.1"/>
    </source>
</evidence>
<keyword evidence="3" id="KW-1185">Reference proteome</keyword>
<dbReference type="EMBL" id="JBHTIR010004324">
    <property type="protein sequence ID" value="MFD0856993.1"/>
    <property type="molecule type" value="Genomic_DNA"/>
</dbReference>
<feature type="compositionally biased region" description="Basic and acidic residues" evidence="1">
    <location>
        <begin position="42"/>
        <end position="55"/>
    </location>
</feature>
<evidence type="ECO:0000256" key="1">
    <source>
        <dbReference type="SAM" id="MobiDB-lite"/>
    </source>
</evidence>
<sequence>AGAVHWARHAPVTRVRDFILGNRVLYGMADRSMRRYGQWRSRSSEMKSPEVKSPEVKTSAGGENRADSGRS</sequence>
<dbReference type="Proteomes" id="UP001597083">
    <property type="component" value="Unassembled WGS sequence"/>
</dbReference>
<gene>
    <name evidence="2" type="ORF">ACFQ07_32490</name>
</gene>
<feature type="region of interest" description="Disordered" evidence="1">
    <location>
        <begin position="35"/>
        <end position="71"/>
    </location>
</feature>
<organism evidence="2 3">
    <name type="scientific">Actinomadura adrarensis</name>
    <dbReference type="NCBI Taxonomy" id="1819600"/>
    <lineage>
        <taxon>Bacteria</taxon>
        <taxon>Bacillati</taxon>
        <taxon>Actinomycetota</taxon>
        <taxon>Actinomycetes</taxon>
        <taxon>Streptosporangiales</taxon>
        <taxon>Thermomonosporaceae</taxon>
        <taxon>Actinomadura</taxon>
    </lineage>
</organism>
<name>A0ABW3CR19_9ACTN</name>
<feature type="non-terminal residue" evidence="2">
    <location>
        <position position="1"/>
    </location>
</feature>
<comment type="caution">
    <text evidence="2">The sequence shown here is derived from an EMBL/GenBank/DDBJ whole genome shotgun (WGS) entry which is preliminary data.</text>
</comment>
<reference evidence="3" key="1">
    <citation type="journal article" date="2019" name="Int. J. Syst. Evol. Microbiol.">
        <title>The Global Catalogue of Microorganisms (GCM) 10K type strain sequencing project: providing services to taxonomists for standard genome sequencing and annotation.</title>
        <authorList>
            <consortium name="The Broad Institute Genomics Platform"/>
            <consortium name="The Broad Institute Genome Sequencing Center for Infectious Disease"/>
            <person name="Wu L."/>
            <person name="Ma J."/>
        </authorList>
    </citation>
    <scope>NUCLEOTIDE SEQUENCE [LARGE SCALE GENOMIC DNA]</scope>
    <source>
        <strain evidence="3">JCM 31696</strain>
    </source>
</reference>
<evidence type="ECO:0000313" key="3">
    <source>
        <dbReference type="Proteomes" id="UP001597083"/>
    </source>
</evidence>
<protein>
    <recommendedName>
        <fullName evidence="4">DUF393 domain-containing protein</fullName>
    </recommendedName>
</protein>